<dbReference type="Proteomes" id="UP000812966">
    <property type="component" value="Unassembled WGS sequence"/>
</dbReference>
<evidence type="ECO:0000256" key="19">
    <source>
        <dbReference type="SAM" id="MobiDB-lite"/>
    </source>
</evidence>
<name>A0A8K0JJD8_9TREE</name>
<evidence type="ECO:0000313" key="22">
    <source>
        <dbReference type="EMBL" id="KAG7530547.1"/>
    </source>
</evidence>
<dbReference type="GO" id="GO:0022857">
    <property type="term" value="F:transmembrane transporter activity"/>
    <property type="evidence" value="ECO:0007669"/>
    <property type="project" value="InterPro"/>
</dbReference>
<dbReference type="InterPro" id="IPR052187">
    <property type="entry name" value="MFSD1"/>
</dbReference>
<feature type="transmembrane region" description="Helical" evidence="20">
    <location>
        <begin position="403"/>
        <end position="425"/>
    </location>
</feature>
<comment type="catalytic activity">
    <reaction evidence="7">
        <text>L-alpha-aminoacyl-L-lysine(out) = L-alpha-aminoacyl-L-lysine(in)</text>
        <dbReference type="Rhea" id="RHEA:79383"/>
        <dbReference type="ChEBI" id="CHEBI:229966"/>
    </reaction>
</comment>
<comment type="catalytic activity">
    <reaction evidence="13">
        <text>L-alanyl-L-lysine(out) = L-alanyl-L-lysine(in)</text>
        <dbReference type="Rhea" id="RHEA:79415"/>
        <dbReference type="ChEBI" id="CHEBI:192470"/>
    </reaction>
</comment>
<comment type="catalytic activity">
    <reaction evidence="11">
        <text>L-arginyl-glycine(out) = L-arginyl-glycine(in)</text>
        <dbReference type="Rhea" id="RHEA:79391"/>
        <dbReference type="ChEBI" id="CHEBI:229955"/>
    </reaction>
</comment>
<evidence type="ECO:0000256" key="15">
    <source>
        <dbReference type="ARBA" id="ARBA00044985"/>
    </source>
</evidence>
<comment type="catalytic activity">
    <reaction evidence="14">
        <text>L-lysyl-glycine(out) = L-lysyl-glycine(in)</text>
        <dbReference type="Rhea" id="RHEA:79407"/>
        <dbReference type="ChEBI" id="CHEBI:191202"/>
    </reaction>
</comment>
<evidence type="ECO:0000256" key="17">
    <source>
        <dbReference type="ARBA" id="ARBA00045709"/>
    </source>
</evidence>
<keyword evidence="20" id="KW-0812">Transmembrane</keyword>
<comment type="catalytic activity">
    <reaction evidence="2">
        <text>L-lysyl-L-alanine(out) = L-lysyl-L-alanine(in)</text>
        <dbReference type="Rhea" id="RHEA:79399"/>
        <dbReference type="ChEBI" id="CHEBI:229954"/>
    </reaction>
</comment>
<dbReference type="InterPro" id="IPR011701">
    <property type="entry name" value="MFS"/>
</dbReference>
<feature type="transmembrane region" description="Helical" evidence="20">
    <location>
        <begin position="322"/>
        <end position="341"/>
    </location>
</feature>
<dbReference type="AlphaFoldDB" id="A0A8K0JJD8"/>
<comment type="catalytic activity">
    <reaction evidence="10">
        <text>L-lysyl-L-lysine(out) = L-lysyl-L-lysine(in)</text>
        <dbReference type="Rhea" id="RHEA:79403"/>
        <dbReference type="ChEBI" id="CHEBI:229956"/>
    </reaction>
</comment>
<comment type="subunit">
    <text evidence="18">Homodimer. Interacts with lysosomal protein GLMP (via lumenal domain); the interaction starts while both proteins are still in the endoplasmic reticulum and is required for stabilization of MFSD1 in lysosomes but has no direct effect on its targeting to lysosomes or transporter activity.</text>
</comment>
<evidence type="ECO:0000256" key="6">
    <source>
        <dbReference type="ARBA" id="ARBA00044891"/>
    </source>
</evidence>
<dbReference type="InterPro" id="IPR036259">
    <property type="entry name" value="MFS_trans_sf"/>
</dbReference>
<dbReference type="Gene3D" id="1.20.1250.20">
    <property type="entry name" value="MFS general substrate transporter like domains"/>
    <property type="match status" value="2"/>
</dbReference>
<dbReference type="OrthoDB" id="424834at2759"/>
<evidence type="ECO:0000256" key="11">
    <source>
        <dbReference type="ARBA" id="ARBA00044903"/>
    </source>
</evidence>
<reference evidence="22" key="1">
    <citation type="submission" date="2020-04" db="EMBL/GenBank/DDBJ databases">
        <title>Analysis of mating type loci in Filobasidium floriforme.</title>
        <authorList>
            <person name="Nowrousian M."/>
        </authorList>
    </citation>
    <scope>NUCLEOTIDE SEQUENCE</scope>
    <source>
        <strain evidence="22">CBS 6242</strain>
    </source>
</reference>
<feature type="region of interest" description="Disordered" evidence="19">
    <location>
        <begin position="1"/>
        <end position="25"/>
    </location>
</feature>
<evidence type="ECO:0000313" key="23">
    <source>
        <dbReference type="Proteomes" id="UP000812966"/>
    </source>
</evidence>
<feature type="compositionally biased region" description="Polar residues" evidence="19">
    <location>
        <begin position="1"/>
        <end position="17"/>
    </location>
</feature>
<evidence type="ECO:0000256" key="13">
    <source>
        <dbReference type="ARBA" id="ARBA00044919"/>
    </source>
</evidence>
<comment type="subcellular location">
    <subcellularLocation>
        <location evidence="1">Membrane</location>
        <topology evidence="1">Multi-pass membrane protein</topology>
    </subcellularLocation>
</comment>
<dbReference type="InterPro" id="IPR020846">
    <property type="entry name" value="MFS_dom"/>
</dbReference>
<evidence type="ECO:0000256" key="3">
    <source>
        <dbReference type="ARBA" id="ARBA00044878"/>
    </source>
</evidence>
<evidence type="ECO:0000256" key="9">
    <source>
        <dbReference type="ARBA" id="ARBA00044899"/>
    </source>
</evidence>
<feature type="transmembrane region" description="Helical" evidence="20">
    <location>
        <begin position="431"/>
        <end position="453"/>
    </location>
</feature>
<evidence type="ECO:0000256" key="2">
    <source>
        <dbReference type="ARBA" id="ARBA00044876"/>
    </source>
</evidence>
<dbReference type="Pfam" id="PF07690">
    <property type="entry name" value="MFS_1"/>
    <property type="match status" value="1"/>
</dbReference>
<dbReference type="PANTHER" id="PTHR23512:SF12">
    <property type="entry name" value="TRANSPORTER, PUTATIVE (AFU_ORTHOLOGUE AFUA_4G00260)-RELATED"/>
    <property type="match status" value="1"/>
</dbReference>
<evidence type="ECO:0000256" key="1">
    <source>
        <dbReference type="ARBA" id="ARBA00004141"/>
    </source>
</evidence>
<feature type="transmembrane region" description="Helical" evidence="20">
    <location>
        <begin position="497"/>
        <end position="519"/>
    </location>
</feature>
<dbReference type="EMBL" id="JABELV010000115">
    <property type="protein sequence ID" value="KAG7530547.1"/>
    <property type="molecule type" value="Genomic_DNA"/>
</dbReference>
<evidence type="ECO:0000256" key="20">
    <source>
        <dbReference type="SAM" id="Phobius"/>
    </source>
</evidence>
<feature type="transmembrane region" description="Helical" evidence="20">
    <location>
        <begin position="253"/>
        <end position="277"/>
    </location>
</feature>
<keyword evidence="23" id="KW-1185">Reference proteome</keyword>
<comment type="catalytic activity">
    <reaction evidence="12">
        <text>L-histidyl-L-alpha-amino acid(out) = L-histidyl-L-alpha-amino acid(in)</text>
        <dbReference type="Rhea" id="RHEA:79379"/>
        <dbReference type="ChEBI" id="CHEBI:229964"/>
    </reaction>
</comment>
<evidence type="ECO:0000256" key="18">
    <source>
        <dbReference type="ARBA" id="ARBA00046376"/>
    </source>
</evidence>
<organism evidence="22 23">
    <name type="scientific">Filobasidium floriforme</name>
    <dbReference type="NCBI Taxonomy" id="5210"/>
    <lineage>
        <taxon>Eukaryota</taxon>
        <taxon>Fungi</taxon>
        <taxon>Dikarya</taxon>
        <taxon>Basidiomycota</taxon>
        <taxon>Agaricomycotina</taxon>
        <taxon>Tremellomycetes</taxon>
        <taxon>Filobasidiales</taxon>
        <taxon>Filobasidiaceae</taxon>
        <taxon>Filobasidium</taxon>
    </lineage>
</organism>
<comment type="function">
    <text evidence="17">Lysosomal dipeptide uniporter that selectively exports lysine, arginine or histidine-containing dipeptides with a net positive charge from the lysosome lumen into the cytosol. Could play a role in a specific type of protein O-glycosylation indirectly regulating macrophages migration and tissue invasion. Also essential for liver homeostasis.</text>
</comment>
<feature type="transmembrane region" description="Helical" evidence="20">
    <location>
        <begin position="379"/>
        <end position="396"/>
    </location>
</feature>
<dbReference type="GO" id="GO:0016020">
    <property type="term" value="C:membrane"/>
    <property type="evidence" value="ECO:0007669"/>
    <property type="project" value="UniProtKB-SubCell"/>
</dbReference>
<comment type="catalytic activity">
    <reaction evidence="8">
        <text>L-aspartyl-L-lysine(out) = L-aspartyl-L-lysine(in)</text>
        <dbReference type="Rhea" id="RHEA:79411"/>
        <dbReference type="ChEBI" id="CHEBI:229953"/>
    </reaction>
</comment>
<dbReference type="PROSITE" id="PS50850">
    <property type="entry name" value="MFS"/>
    <property type="match status" value="1"/>
</dbReference>
<evidence type="ECO:0000256" key="7">
    <source>
        <dbReference type="ARBA" id="ARBA00044893"/>
    </source>
</evidence>
<gene>
    <name evidence="22" type="ORF">FFLO_04973</name>
</gene>
<feature type="domain" description="Major facilitator superfamily (MFS) profile" evidence="21">
    <location>
        <begin position="90"/>
        <end position="521"/>
    </location>
</feature>
<evidence type="ECO:0000256" key="5">
    <source>
        <dbReference type="ARBA" id="ARBA00044884"/>
    </source>
</evidence>
<proteinExistence type="predicted"/>
<comment type="catalytic activity">
    <reaction evidence="3">
        <text>L-histidyl-glycine(out) = L-histidyl-glycine(in)</text>
        <dbReference type="Rhea" id="RHEA:79395"/>
        <dbReference type="ChEBI" id="CHEBI:229957"/>
    </reaction>
</comment>
<evidence type="ECO:0000259" key="21">
    <source>
        <dbReference type="PROSITE" id="PS50850"/>
    </source>
</evidence>
<evidence type="ECO:0000256" key="4">
    <source>
        <dbReference type="ARBA" id="ARBA00044881"/>
    </source>
</evidence>
<dbReference type="SUPFAM" id="SSF103473">
    <property type="entry name" value="MFS general substrate transporter"/>
    <property type="match status" value="1"/>
</dbReference>
<comment type="catalytic activity">
    <reaction evidence="4">
        <text>L-alpha-aminoacyl-L-arginine(out) = L-alpha-aminoacyl-L-arginine(in)</text>
        <dbReference type="Rhea" id="RHEA:79367"/>
        <dbReference type="ChEBI" id="CHEBI:229968"/>
    </reaction>
</comment>
<comment type="catalytic activity">
    <reaction evidence="6">
        <text>L-lysyl-L-alpha-amino acid(out) = L-lysyl-L-alpha-amino acid(in)</text>
        <dbReference type="Rhea" id="RHEA:79387"/>
        <dbReference type="ChEBI" id="CHEBI:229965"/>
    </reaction>
</comment>
<comment type="catalytic activity">
    <reaction evidence="5">
        <text>L-alpha-aminoacyl-L-histidine(out) = L-alpha-aminoacyl-L-histidine(in)</text>
        <dbReference type="Rhea" id="RHEA:79375"/>
        <dbReference type="ChEBI" id="CHEBI:229967"/>
    </reaction>
</comment>
<comment type="caution">
    <text evidence="22">The sequence shown here is derived from an EMBL/GenBank/DDBJ whole genome shotgun (WGS) entry which is preliminary data.</text>
</comment>
<evidence type="ECO:0000256" key="14">
    <source>
        <dbReference type="ARBA" id="ARBA00044924"/>
    </source>
</evidence>
<feature type="transmembrane region" description="Helical" evidence="20">
    <location>
        <begin position="557"/>
        <end position="580"/>
    </location>
</feature>
<keyword evidence="20" id="KW-0472">Membrane</keyword>
<accession>A0A8K0JJD8</accession>
<evidence type="ECO:0000256" key="16">
    <source>
        <dbReference type="ARBA" id="ARBA00045018"/>
    </source>
</evidence>
<comment type="catalytic activity">
    <reaction evidence="9">
        <text>L-arginyl-L-alpha-amino acid(out) = L-arginyl-L-alpha-amino acid(in)</text>
        <dbReference type="Rhea" id="RHEA:79371"/>
        <dbReference type="ChEBI" id="CHEBI:84315"/>
    </reaction>
</comment>
<sequence>MSLQARSSVRNISTRSSGSEHDELNEDLKSTLNPDLEKTDGITAVGLNLAYEKGPTAGKNRIVGEEGEEEFDPYVTAGGVDRPWKYKGPALACIIFLTLGSNFAQSSLSPLKSTIRKQIPGVNNARYGTIASADALINGVLPILTGIVIDYYGPSGASLVASTCILVGCVVRAIGGSTGSFSTILGGQIIFGLGSTTIETCQSKLYTHWGRGTVKGGPGILGFIYGLDIAMGRVFNLAGRLSSIPIAEGTGKWFWTFWVGAILAGVTLLLNIAYVVYERTLPEEQRVMTGRKVAIMLQERARREGMDGKDAKRDVMSPFNSIYWKTVVASLFAIPAAFWLVTISQLLQAGTVGAYNSNLAEVVEVTRGTTKLTAGYTSSLSQVIPIVLTPIIGLGFDRFGRRMHVVTFTASLWVLVFALLAYSSVHPMVPVIFGSVALASNAIPFIASIPLLVPSQACIGTAFGVWKAFNSAGSTILDVAAGAIQDKTPTGPNQYNNVFYLLIALKAVDVLYGLTYNILDKRYFGGVLKANEKTRLEQEQLESPEQRQSGLRAAKRSWTISGLVIAAALITTAYVIYIVYSIGT</sequence>
<evidence type="ECO:0000256" key="12">
    <source>
        <dbReference type="ARBA" id="ARBA00044912"/>
    </source>
</evidence>
<keyword evidence="20" id="KW-1133">Transmembrane helix</keyword>
<protein>
    <recommendedName>
        <fullName evidence="15">Lysosomal dipeptide transporter MFSD1</fullName>
    </recommendedName>
    <alternativeName>
        <fullName evidence="16">Major facilitator superfamily domain-containing protein 1</fullName>
    </alternativeName>
</protein>
<evidence type="ECO:0000256" key="10">
    <source>
        <dbReference type="ARBA" id="ARBA00044900"/>
    </source>
</evidence>
<dbReference type="PANTHER" id="PTHR23512">
    <property type="entry name" value="MAJOR FACILITATOR SUPERFAMILY DOMAIN-CONTAINING PROTEIN 1"/>
    <property type="match status" value="1"/>
</dbReference>
<evidence type="ECO:0000256" key="8">
    <source>
        <dbReference type="ARBA" id="ARBA00044898"/>
    </source>
</evidence>